<dbReference type="InterPro" id="IPR009201">
    <property type="entry name" value="Virion_core"/>
</dbReference>
<accession>A0A075IJE1</accession>
<dbReference type="Pfam" id="PF06138">
    <property type="entry name" value="Chordopox_E11"/>
    <property type="match status" value="1"/>
</dbReference>
<dbReference type="EMBL" id="KJ563295">
    <property type="protein sequence ID" value="AIF30134.1"/>
    <property type="molecule type" value="Genomic_DNA"/>
</dbReference>
<evidence type="ECO:0000256" key="4">
    <source>
        <dbReference type="ARBA" id="ARBA00034884"/>
    </source>
</evidence>
<evidence type="ECO:0000313" key="6">
    <source>
        <dbReference type="Proteomes" id="UP000164837"/>
    </source>
</evidence>
<sequence>MELVNIFLETDAGRVKFAIKNTDDVCASGLINKFVELLSEYIHIDQSEFYLVIKDKDIFYFKCDRGSISIVNNEFYVFDEPLLFVKDFTKIMGVEFIVTETMPCRIIPKNNYAVISVVTNHKFYNGLSL</sequence>
<keyword evidence="2" id="KW-0946">Virion</keyword>
<protein>
    <recommendedName>
        <fullName evidence="4">Core protein OPG073</fullName>
    </recommendedName>
</protein>
<dbReference type="Proteomes" id="UP000164837">
    <property type="component" value="Genome"/>
</dbReference>
<evidence type="ECO:0000256" key="2">
    <source>
        <dbReference type="ARBA" id="ARBA00022844"/>
    </source>
</evidence>
<proteinExistence type="inferred from homology"/>
<dbReference type="GO" id="GO:0044423">
    <property type="term" value="C:virion component"/>
    <property type="evidence" value="ECO:0007669"/>
    <property type="project" value="UniProtKB-KW"/>
</dbReference>
<evidence type="ECO:0000313" key="5">
    <source>
        <dbReference type="EMBL" id="AIF30134.1"/>
    </source>
</evidence>
<evidence type="ECO:0000256" key="1">
    <source>
        <dbReference type="ARBA" id="ARBA00004328"/>
    </source>
</evidence>
<comment type="subcellular location">
    <subcellularLocation>
        <location evidence="1">Virion</location>
    </subcellularLocation>
</comment>
<evidence type="ECO:0000256" key="3">
    <source>
        <dbReference type="ARBA" id="ARBA00034775"/>
    </source>
</evidence>
<comment type="similarity">
    <text evidence="3">Belongs to the orthopoxvirus OPG073 family.</text>
</comment>
<dbReference type="PIRSF" id="PIRSF015797">
    <property type="entry name" value="Virion_core"/>
    <property type="match status" value="1"/>
</dbReference>
<organism evidence="5 6">
    <name type="scientific">Ectromelia virus Naval</name>
    <dbReference type="NCBI Taxonomy" id="1651168"/>
    <lineage>
        <taxon>Viruses</taxon>
        <taxon>Varidnaviria</taxon>
        <taxon>Bamfordvirae</taxon>
        <taxon>Nucleocytoviricota</taxon>
        <taxon>Pokkesviricetes</taxon>
        <taxon>Chitovirales</taxon>
        <taxon>Poxviridae</taxon>
        <taxon>Chordopoxvirinae</taxon>
        <taxon>Orthopoxvirus</taxon>
        <taxon>Orthopoxvirus ectromelia</taxon>
        <taxon>Ectromelia virus</taxon>
    </lineage>
</organism>
<name>A0A075IJE1_9POXV</name>
<reference evidence="5 6" key="1">
    <citation type="journal article" date="2014" name="Virology">
        <title>The genome sequence of ectromelia virus Naval and Cornell isolates from outbreaks in North America.</title>
        <authorList>
            <person name="Mavian C."/>
            <person name="Lopez-Bueno A."/>
            <person name="Bryant N.A."/>
            <person name="Seeger K."/>
            <person name="Quail M.A."/>
            <person name="Harris D."/>
            <person name="Barrell B."/>
            <person name="Alcami A."/>
        </authorList>
    </citation>
    <scope>NUCLEOTIDE SEQUENCE [LARGE SCALE GENOMIC DNA]</scope>
    <source>
        <strain evidence="5">NAVAL</strain>
    </source>
</reference>